<gene>
    <name evidence="1" type="ORF">GCM10022235_85730</name>
</gene>
<comment type="caution">
    <text evidence="1">The sequence shown here is derived from an EMBL/GenBank/DDBJ whole genome shotgun (WGS) entry which is preliminary data.</text>
</comment>
<keyword evidence="2" id="KW-1185">Reference proteome</keyword>
<accession>A0ABP6ZD17</accession>
<evidence type="ECO:0008006" key="3">
    <source>
        <dbReference type="Google" id="ProtNLM"/>
    </source>
</evidence>
<sequence length="236" mass="25471">MDWAGGVSIVPQPTGRLIHTPAEEYFTVRGSGDLVPDSFAAFADDGLVATSLSSGTVGLLGDGLVADELGRILRAADLAVKVVDEPSRDLAVLVATSRWLPDTAWTVLDERCRGIALPWHRCYAEGRRWYLGPFTTGSDAPGYLDTRLRRIAASPWPDELLAYWRWLDGGGTPSSDCLSELAATTAAALLAADLIIWFGGKRPPGRGFQCGYDPLTGELRRHPVLPIPSGLMRDQP</sequence>
<dbReference type="Gene3D" id="3.40.50.720">
    <property type="entry name" value="NAD(P)-binding Rossmann-like Domain"/>
    <property type="match status" value="1"/>
</dbReference>
<reference evidence="2" key="1">
    <citation type="journal article" date="2019" name="Int. J. Syst. Evol. Microbiol.">
        <title>The Global Catalogue of Microorganisms (GCM) 10K type strain sequencing project: providing services to taxonomists for standard genome sequencing and annotation.</title>
        <authorList>
            <consortium name="The Broad Institute Genomics Platform"/>
            <consortium name="The Broad Institute Genome Sequencing Center for Infectious Disease"/>
            <person name="Wu L."/>
            <person name="Ma J."/>
        </authorList>
    </citation>
    <scope>NUCLEOTIDE SEQUENCE [LARGE SCALE GENOMIC DNA]</scope>
    <source>
        <strain evidence="2">JCM 16928</strain>
    </source>
</reference>
<name>A0ABP6ZD17_9ACTN</name>
<dbReference type="Proteomes" id="UP001501222">
    <property type="component" value="Unassembled WGS sequence"/>
</dbReference>
<protein>
    <recommendedName>
        <fullName evidence="3">YcaO domain-containing protein</fullName>
    </recommendedName>
</protein>
<organism evidence="1 2">
    <name type="scientific">Kribbella ginsengisoli</name>
    <dbReference type="NCBI Taxonomy" id="363865"/>
    <lineage>
        <taxon>Bacteria</taxon>
        <taxon>Bacillati</taxon>
        <taxon>Actinomycetota</taxon>
        <taxon>Actinomycetes</taxon>
        <taxon>Propionibacteriales</taxon>
        <taxon>Kribbellaceae</taxon>
        <taxon>Kribbella</taxon>
    </lineage>
</organism>
<dbReference type="EMBL" id="BAABAA010000030">
    <property type="protein sequence ID" value="GAA3600616.1"/>
    <property type="molecule type" value="Genomic_DNA"/>
</dbReference>
<evidence type="ECO:0000313" key="1">
    <source>
        <dbReference type="EMBL" id="GAA3600616.1"/>
    </source>
</evidence>
<evidence type="ECO:0000313" key="2">
    <source>
        <dbReference type="Proteomes" id="UP001501222"/>
    </source>
</evidence>
<proteinExistence type="predicted"/>